<evidence type="ECO:0000256" key="1">
    <source>
        <dbReference type="ARBA" id="ARBA00004418"/>
    </source>
</evidence>
<evidence type="ECO:0000256" key="2">
    <source>
        <dbReference type="ARBA" id="ARBA00008520"/>
    </source>
</evidence>
<dbReference type="OrthoDB" id="2509690at2"/>
<sequence length="447" mass="48069">MMRTCPAATGQVRKSRPLHLVGTTMKMKNIFAAAALTIAGTTSAFAADPVTLTFYHTRLAFMQPILEGFKKAHPEIIIKEQAPAENYSAGDQSVIRGMMTGSTPDVYLASYSSIPSLVGVMKDRGETSSLDPLLDKEGKDWQAANYAPAILDLAKVDGQQYAMPFTASLPLLYVNKDLVEKAGGNVDQFPTTWDGVIDLAAKISKLGNGVSGIGFSVGGLSDDWYWQMMVMSAGDQMLDAKATGIGYDNKAGLEALRITQDLAVKTGMSVYADPKPAQQQFFAGKIGIVVESPSDLVAYETAIGDRFTMRTVRFPLIDAKKGGLPAGGNALMVFSKDAAKRAAAWEFVKYMTSASVQAEVSKTSGYMPVNVQAAKALEGFYAEHPNFQTVFKSMNAAMPWFAYPKNTADGVWKGVAPVLDQLQRGKITPEAAMPKIREHVAAVMAAK</sequence>
<name>A0A109CUD6_AGRVI</name>
<dbReference type="InterPro" id="IPR050490">
    <property type="entry name" value="Bact_solute-bd_prot1"/>
</dbReference>
<evidence type="ECO:0000256" key="3">
    <source>
        <dbReference type="ARBA" id="ARBA00022764"/>
    </source>
</evidence>
<dbReference type="Pfam" id="PF01547">
    <property type="entry name" value="SBP_bac_1"/>
    <property type="match status" value="1"/>
</dbReference>
<dbReference type="Proteomes" id="UP000175993">
    <property type="component" value="Unassembled WGS sequence"/>
</dbReference>
<dbReference type="CDD" id="cd14748">
    <property type="entry name" value="PBP2_UgpB"/>
    <property type="match status" value="1"/>
</dbReference>
<dbReference type="SUPFAM" id="SSF53850">
    <property type="entry name" value="Periplasmic binding protein-like II"/>
    <property type="match status" value="1"/>
</dbReference>
<evidence type="ECO:0000313" key="8">
    <source>
        <dbReference type="Proteomes" id="UP000436911"/>
    </source>
</evidence>
<evidence type="ECO:0000313" key="7">
    <source>
        <dbReference type="Proteomes" id="UP000175993"/>
    </source>
</evidence>
<comment type="caution">
    <text evidence="5">The sequence shown here is derived from an EMBL/GenBank/DDBJ whole genome shotgun (WGS) entry which is preliminary data.</text>
</comment>
<comment type="similarity">
    <text evidence="2">Belongs to the bacterial solute-binding protein 1 family.</text>
</comment>
<dbReference type="EMBL" id="MBEV02000005">
    <property type="protein sequence ID" value="MUP05517.1"/>
    <property type="molecule type" value="Genomic_DNA"/>
</dbReference>
<proteinExistence type="inferred from homology"/>
<protein>
    <submittedName>
        <fullName evidence="5">ABC transporter substrate-binding protein</fullName>
    </submittedName>
    <submittedName>
        <fullName evidence="6">Extracellular solute-binding protein</fullName>
    </submittedName>
</protein>
<evidence type="ECO:0000313" key="5">
    <source>
        <dbReference type="EMBL" id="KAA3520985.1"/>
    </source>
</evidence>
<feature type="chain" id="PRO_5013474155" evidence="4">
    <location>
        <begin position="47"/>
        <end position="447"/>
    </location>
</feature>
<dbReference type="GO" id="GO:0042597">
    <property type="term" value="C:periplasmic space"/>
    <property type="evidence" value="ECO:0007669"/>
    <property type="project" value="UniProtKB-SubCell"/>
</dbReference>
<evidence type="ECO:0000256" key="4">
    <source>
        <dbReference type="SAM" id="SignalP"/>
    </source>
</evidence>
<organism evidence="5 8">
    <name type="scientific">Agrobacterium vitis</name>
    <name type="common">Rhizobium vitis</name>
    <dbReference type="NCBI Taxonomy" id="373"/>
    <lineage>
        <taxon>Bacteria</taxon>
        <taxon>Pseudomonadati</taxon>
        <taxon>Pseudomonadota</taxon>
        <taxon>Alphaproteobacteria</taxon>
        <taxon>Hyphomicrobiales</taxon>
        <taxon>Rhizobiaceae</taxon>
        <taxon>Rhizobium/Agrobacterium group</taxon>
        <taxon>Agrobacterium</taxon>
    </lineage>
</organism>
<accession>A0A109CUD6</accession>
<feature type="signal peptide" evidence="4">
    <location>
        <begin position="1"/>
        <end position="46"/>
    </location>
</feature>
<dbReference type="EMBL" id="QUSG01000023">
    <property type="protein sequence ID" value="KAA3520985.1"/>
    <property type="molecule type" value="Genomic_DNA"/>
</dbReference>
<comment type="subcellular location">
    <subcellularLocation>
        <location evidence="1">Periplasm</location>
    </subcellularLocation>
</comment>
<gene>
    <name evidence="6" type="ORF">BBI04_011890</name>
    <name evidence="5" type="ORF">DXT89_24145</name>
</gene>
<dbReference type="Gene3D" id="3.40.190.10">
    <property type="entry name" value="Periplasmic binding protein-like II"/>
    <property type="match status" value="2"/>
</dbReference>
<reference evidence="6 7" key="2">
    <citation type="submission" date="2019-11" db="EMBL/GenBank/DDBJ databases">
        <title>Whole-genome sequencing of Allorhizobium vitis.</title>
        <authorList>
            <person name="Gan H.M."/>
            <person name="Savka M.A."/>
        </authorList>
    </citation>
    <scope>NUCLEOTIDE SEQUENCE [LARGE SCALE GENOMIC DNA]</scope>
    <source>
        <strain evidence="6 7">AB4</strain>
    </source>
</reference>
<dbReference type="PANTHER" id="PTHR43649">
    <property type="entry name" value="ARABINOSE-BINDING PROTEIN-RELATED"/>
    <property type="match status" value="1"/>
</dbReference>
<dbReference type="Proteomes" id="UP000436911">
    <property type="component" value="Unassembled WGS sequence"/>
</dbReference>
<keyword evidence="3" id="KW-0574">Periplasm</keyword>
<dbReference type="AlphaFoldDB" id="A0A109CUD6"/>
<reference evidence="5 8" key="1">
    <citation type="submission" date="2018-08" db="EMBL/GenBank/DDBJ databases">
        <title>Genome sequencing of Agrobacterium vitis strain ICMP 10754.</title>
        <authorList>
            <person name="Visnovsky S.B."/>
            <person name="Pitman A.R."/>
        </authorList>
    </citation>
    <scope>NUCLEOTIDE SEQUENCE [LARGE SCALE GENOMIC DNA]</scope>
    <source>
        <strain evidence="5 8">ICMP 10754</strain>
    </source>
</reference>
<keyword evidence="4" id="KW-0732">Signal</keyword>
<evidence type="ECO:0000313" key="6">
    <source>
        <dbReference type="EMBL" id="MUP05517.1"/>
    </source>
</evidence>
<dbReference type="InterPro" id="IPR006059">
    <property type="entry name" value="SBP"/>
</dbReference>
<dbReference type="PANTHER" id="PTHR43649:SF12">
    <property type="entry name" value="DIACETYLCHITOBIOSE BINDING PROTEIN DASA"/>
    <property type="match status" value="1"/>
</dbReference>